<evidence type="ECO:0000313" key="4">
    <source>
        <dbReference type="Proteomes" id="UP001595909"/>
    </source>
</evidence>
<dbReference type="RefSeq" id="WP_274191612.1">
    <property type="nucleotide sequence ID" value="NZ_BAABHN010000029.1"/>
</dbReference>
<comment type="caution">
    <text evidence="3">The sequence shown here is derived from an EMBL/GenBank/DDBJ whole genome shotgun (WGS) entry which is preliminary data.</text>
</comment>
<dbReference type="InterPro" id="IPR005123">
    <property type="entry name" value="Oxoglu/Fe-dep_dioxygenase_dom"/>
</dbReference>
<dbReference type="Gene3D" id="2.60.120.620">
    <property type="entry name" value="q2cbj1_9rhob like domain"/>
    <property type="match status" value="1"/>
</dbReference>
<evidence type="ECO:0000259" key="2">
    <source>
        <dbReference type="PROSITE" id="PS51471"/>
    </source>
</evidence>
<feature type="domain" description="Fe2OG dioxygenase" evidence="2">
    <location>
        <begin position="127"/>
        <end position="240"/>
    </location>
</feature>
<protein>
    <submittedName>
        <fullName evidence="3">2OG-Fe(II) oxygenase</fullName>
    </submittedName>
</protein>
<evidence type="ECO:0000256" key="1">
    <source>
        <dbReference type="RuleBase" id="RU003682"/>
    </source>
</evidence>
<accession>A0ABV9RJ54</accession>
<dbReference type="Proteomes" id="UP001595909">
    <property type="component" value="Unassembled WGS sequence"/>
</dbReference>
<evidence type="ECO:0000313" key="3">
    <source>
        <dbReference type="EMBL" id="MFC4833574.1"/>
    </source>
</evidence>
<proteinExistence type="inferred from homology"/>
<organism evidence="3 4">
    <name type="scientific">Actinomycetospora chibensis</name>
    <dbReference type="NCBI Taxonomy" id="663606"/>
    <lineage>
        <taxon>Bacteria</taxon>
        <taxon>Bacillati</taxon>
        <taxon>Actinomycetota</taxon>
        <taxon>Actinomycetes</taxon>
        <taxon>Pseudonocardiales</taxon>
        <taxon>Pseudonocardiaceae</taxon>
        <taxon>Actinomycetospora</taxon>
    </lineage>
</organism>
<dbReference type="InterPro" id="IPR018655">
    <property type="entry name" value="DUF2086"/>
</dbReference>
<dbReference type="PROSITE" id="PS51471">
    <property type="entry name" value="FE2OG_OXY"/>
    <property type="match status" value="1"/>
</dbReference>
<gene>
    <name evidence="3" type="ORF">ACFPEL_14265</name>
</gene>
<keyword evidence="1" id="KW-0479">Metal-binding</keyword>
<keyword evidence="1" id="KW-0408">Iron</keyword>
<comment type="similarity">
    <text evidence="1">Belongs to the iron/ascorbate-dependent oxidoreductase family.</text>
</comment>
<dbReference type="Pfam" id="PF09859">
    <property type="entry name" value="Oxygenase-NA"/>
    <property type="match status" value="1"/>
</dbReference>
<dbReference type="EMBL" id="JBHSIM010000029">
    <property type="protein sequence ID" value="MFC4833574.1"/>
    <property type="molecule type" value="Genomic_DNA"/>
</dbReference>
<keyword evidence="1" id="KW-0560">Oxidoreductase</keyword>
<keyword evidence="4" id="KW-1185">Reference proteome</keyword>
<reference evidence="4" key="1">
    <citation type="journal article" date="2019" name="Int. J. Syst. Evol. Microbiol.">
        <title>The Global Catalogue of Microorganisms (GCM) 10K type strain sequencing project: providing services to taxonomists for standard genome sequencing and annotation.</title>
        <authorList>
            <consortium name="The Broad Institute Genomics Platform"/>
            <consortium name="The Broad Institute Genome Sequencing Center for Infectious Disease"/>
            <person name="Wu L."/>
            <person name="Ma J."/>
        </authorList>
    </citation>
    <scope>NUCLEOTIDE SEQUENCE [LARGE SCALE GENOMIC DNA]</scope>
    <source>
        <strain evidence="4">CCUG 50347</strain>
    </source>
</reference>
<name>A0ABV9RJ54_9PSEU</name>
<sequence length="241" mass="27000">MTTSPTTTEELPALDRVDWDDLAARLDRDGFAMTAPLLDPDQCRQMIDVFDDEDAFRSTIDMARLSFGEGRYRYFADPLPSLVQTVRTRLYPPLAQIANRWAGLLGEDTFPECHDGLVEACAAAGQHKPTPLVLRYGPTGYNCLHQDVYGDLTFPLQVLVMLNTPDVDFTGGESVFVEQRPRQQSRPMVARPGLGQAVVFPVRHRPKQGSRGHHRVQMRHGVSAVHTGERHVLGIIFHNAR</sequence>